<dbReference type="InterPro" id="IPR002686">
    <property type="entry name" value="Transposase_17"/>
</dbReference>
<dbReference type="EMBL" id="JAAGPU010000005">
    <property type="protein sequence ID" value="NEU04128.1"/>
    <property type="molecule type" value="Genomic_DNA"/>
</dbReference>
<dbReference type="GO" id="GO:0006313">
    <property type="term" value="P:DNA transposition"/>
    <property type="evidence" value="ECO:0007669"/>
    <property type="project" value="InterPro"/>
</dbReference>
<dbReference type="Gene3D" id="3.30.70.1290">
    <property type="entry name" value="Transposase IS200-like"/>
    <property type="match status" value="1"/>
</dbReference>
<comment type="caution">
    <text evidence="2">The sequence shown here is derived from an EMBL/GenBank/DDBJ whole genome shotgun (WGS) entry which is preliminary data.</text>
</comment>
<sequence length="303" mass="35839">MPTQPRKKEKHAIYHIMIKSVKDRLLFKSDVDKATFMTKLKESQIKYPFKLYAYCLMDNHAHLLIDSQEQDISVVMKSLNLRYVKFYNKKYELDSRLCKGRFKSEIINNDRYLLAVSLYIHRNANDLPGFRECPQEYLFSSMSVYLGEEDLFGVLDIDRILEFLDKNKREARKEYANLFKYTMENHIEDFKKMDLKIEFKEEKFINEKGVLKSNYTIKDVINFVAEKENIHSNEIFIKNRSHNQNARAMVTILATAFCGKKCKDIAIKFGNLSVSRISQLGNRAITLILKNKHYKDMFEKFIA</sequence>
<gene>
    <name evidence="2" type="ORF">G3M99_04500</name>
</gene>
<feature type="domain" description="Transposase IS200-like" evidence="1">
    <location>
        <begin position="9"/>
        <end position="123"/>
    </location>
</feature>
<dbReference type="Pfam" id="PF01797">
    <property type="entry name" value="Y1_Tnp"/>
    <property type="match status" value="1"/>
</dbReference>
<dbReference type="SUPFAM" id="SSF48295">
    <property type="entry name" value="TrpR-like"/>
    <property type="match status" value="1"/>
</dbReference>
<dbReference type="InterPro" id="IPR010921">
    <property type="entry name" value="Trp_repressor/repl_initiator"/>
</dbReference>
<dbReference type="RefSeq" id="WP_199869342.1">
    <property type="nucleotide sequence ID" value="NZ_JAAGPU010000005.1"/>
</dbReference>
<accession>A0A6M0H1N3</accession>
<dbReference type="PANTHER" id="PTHR34322">
    <property type="entry name" value="TRANSPOSASE, Y1_TNP DOMAIN-CONTAINING"/>
    <property type="match status" value="1"/>
</dbReference>
<proteinExistence type="predicted"/>
<dbReference type="SMART" id="SM01321">
    <property type="entry name" value="Y1_Tnp"/>
    <property type="match status" value="1"/>
</dbReference>
<dbReference type="PANTHER" id="PTHR34322:SF2">
    <property type="entry name" value="TRANSPOSASE IS200-LIKE DOMAIN-CONTAINING PROTEIN"/>
    <property type="match status" value="1"/>
</dbReference>
<evidence type="ECO:0000313" key="3">
    <source>
        <dbReference type="Proteomes" id="UP000481872"/>
    </source>
</evidence>
<name>A0A6M0H1N3_9CLOT</name>
<evidence type="ECO:0000259" key="1">
    <source>
        <dbReference type="SMART" id="SM01321"/>
    </source>
</evidence>
<dbReference type="Proteomes" id="UP000481872">
    <property type="component" value="Unassembled WGS sequence"/>
</dbReference>
<reference evidence="2 3" key="1">
    <citation type="submission" date="2020-02" db="EMBL/GenBank/DDBJ databases">
        <title>Genome assembly of a novel Clostridium senegalense strain.</title>
        <authorList>
            <person name="Gupta T.B."/>
            <person name="Jauregui R."/>
            <person name="Maclean P."/>
            <person name="Nawarathana A."/>
            <person name="Brightwell G."/>
        </authorList>
    </citation>
    <scope>NUCLEOTIDE SEQUENCE [LARGE SCALE GENOMIC DNA]</scope>
    <source>
        <strain evidence="2 3">AGRFS4</strain>
    </source>
</reference>
<dbReference type="GO" id="GO:0043565">
    <property type="term" value="F:sequence-specific DNA binding"/>
    <property type="evidence" value="ECO:0007669"/>
    <property type="project" value="InterPro"/>
</dbReference>
<dbReference type="InterPro" id="IPR036515">
    <property type="entry name" value="Transposase_17_sf"/>
</dbReference>
<dbReference type="GO" id="GO:0004803">
    <property type="term" value="F:transposase activity"/>
    <property type="evidence" value="ECO:0007669"/>
    <property type="project" value="InterPro"/>
</dbReference>
<dbReference type="AlphaFoldDB" id="A0A6M0H1N3"/>
<dbReference type="SUPFAM" id="SSF143422">
    <property type="entry name" value="Transposase IS200-like"/>
    <property type="match status" value="1"/>
</dbReference>
<keyword evidence="3" id="KW-1185">Reference proteome</keyword>
<protein>
    <recommendedName>
        <fullName evidence="1">Transposase IS200-like domain-containing protein</fullName>
    </recommendedName>
</protein>
<evidence type="ECO:0000313" key="2">
    <source>
        <dbReference type="EMBL" id="NEU04128.1"/>
    </source>
</evidence>
<organism evidence="2 3">
    <name type="scientific">Clostridium senegalense</name>
    <dbReference type="NCBI Taxonomy" id="1465809"/>
    <lineage>
        <taxon>Bacteria</taxon>
        <taxon>Bacillati</taxon>
        <taxon>Bacillota</taxon>
        <taxon>Clostridia</taxon>
        <taxon>Eubacteriales</taxon>
        <taxon>Clostridiaceae</taxon>
        <taxon>Clostridium</taxon>
    </lineage>
</organism>